<name>A0ACD3BDH2_9AGAR</name>
<organism evidence="1 2">
    <name type="scientific">Pluteus cervinus</name>
    <dbReference type="NCBI Taxonomy" id="181527"/>
    <lineage>
        <taxon>Eukaryota</taxon>
        <taxon>Fungi</taxon>
        <taxon>Dikarya</taxon>
        <taxon>Basidiomycota</taxon>
        <taxon>Agaricomycotina</taxon>
        <taxon>Agaricomycetes</taxon>
        <taxon>Agaricomycetidae</taxon>
        <taxon>Agaricales</taxon>
        <taxon>Pluteineae</taxon>
        <taxon>Pluteaceae</taxon>
        <taxon>Pluteus</taxon>
    </lineage>
</organism>
<dbReference type="EMBL" id="ML208261">
    <property type="protein sequence ID" value="TFK76068.1"/>
    <property type="molecule type" value="Genomic_DNA"/>
</dbReference>
<evidence type="ECO:0000313" key="1">
    <source>
        <dbReference type="EMBL" id="TFK76068.1"/>
    </source>
</evidence>
<protein>
    <submittedName>
        <fullName evidence="1">Uncharacterized protein</fullName>
    </submittedName>
</protein>
<keyword evidence="2" id="KW-1185">Reference proteome</keyword>
<gene>
    <name evidence="1" type="ORF">BDN72DRAFT_756973</name>
</gene>
<accession>A0ACD3BDH2</accession>
<dbReference type="Proteomes" id="UP000308600">
    <property type="component" value="Unassembled WGS sequence"/>
</dbReference>
<sequence length="343" mass="37168">MRAPHTPHLLEAFPIYSSAFLSEHELILGGGGGATRSGIKNKLRLYNVKDDRSIELLHEHELEKGEDAPMSMAAFAGDNTVVCGINSVEELLKKGENQNCRVFSVNDKKLSLLGTHGTLPPGESDDFQKVTVISQDGQLVAVAGAHDLAILSYPSLAPVAQQVHTEKEIYDVVFTASTIVVVTTSSLLIYSLPSIVESSSQVSSKGKGKRKEITNLTELELLKSVDVPSVGGFQSGSTFRAARYHPQKTNVIYTVINTNPPRTSKKASRQGYVCRWNTESWTVEKSRKVSDRGLTCFDISADGKLLAFGSSDLNIGLLDSTTLAVSLIVFWPTSTCSPQISLL</sequence>
<reference evidence="1 2" key="1">
    <citation type="journal article" date="2019" name="Nat. Ecol. Evol.">
        <title>Megaphylogeny resolves global patterns of mushroom evolution.</title>
        <authorList>
            <person name="Varga T."/>
            <person name="Krizsan K."/>
            <person name="Foldi C."/>
            <person name="Dima B."/>
            <person name="Sanchez-Garcia M."/>
            <person name="Sanchez-Ramirez S."/>
            <person name="Szollosi G.J."/>
            <person name="Szarkandi J.G."/>
            <person name="Papp V."/>
            <person name="Albert L."/>
            <person name="Andreopoulos W."/>
            <person name="Angelini C."/>
            <person name="Antonin V."/>
            <person name="Barry K.W."/>
            <person name="Bougher N.L."/>
            <person name="Buchanan P."/>
            <person name="Buyck B."/>
            <person name="Bense V."/>
            <person name="Catcheside P."/>
            <person name="Chovatia M."/>
            <person name="Cooper J."/>
            <person name="Damon W."/>
            <person name="Desjardin D."/>
            <person name="Finy P."/>
            <person name="Geml J."/>
            <person name="Haridas S."/>
            <person name="Hughes K."/>
            <person name="Justo A."/>
            <person name="Karasinski D."/>
            <person name="Kautmanova I."/>
            <person name="Kiss B."/>
            <person name="Kocsube S."/>
            <person name="Kotiranta H."/>
            <person name="LaButti K.M."/>
            <person name="Lechner B.E."/>
            <person name="Liimatainen K."/>
            <person name="Lipzen A."/>
            <person name="Lukacs Z."/>
            <person name="Mihaltcheva S."/>
            <person name="Morgado L.N."/>
            <person name="Niskanen T."/>
            <person name="Noordeloos M.E."/>
            <person name="Ohm R.A."/>
            <person name="Ortiz-Santana B."/>
            <person name="Ovrebo C."/>
            <person name="Racz N."/>
            <person name="Riley R."/>
            <person name="Savchenko A."/>
            <person name="Shiryaev A."/>
            <person name="Soop K."/>
            <person name="Spirin V."/>
            <person name="Szebenyi C."/>
            <person name="Tomsovsky M."/>
            <person name="Tulloss R.E."/>
            <person name="Uehling J."/>
            <person name="Grigoriev I.V."/>
            <person name="Vagvolgyi C."/>
            <person name="Papp T."/>
            <person name="Martin F.M."/>
            <person name="Miettinen O."/>
            <person name="Hibbett D.S."/>
            <person name="Nagy L.G."/>
        </authorList>
    </citation>
    <scope>NUCLEOTIDE SEQUENCE [LARGE SCALE GENOMIC DNA]</scope>
    <source>
        <strain evidence="1 2">NL-1719</strain>
    </source>
</reference>
<evidence type="ECO:0000313" key="2">
    <source>
        <dbReference type="Proteomes" id="UP000308600"/>
    </source>
</evidence>
<proteinExistence type="predicted"/>